<evidence type="ECO:0000313" key="2">
    <source>
        <dbReference type="EMBL" id="GAB1227383.1"/>
    </source>
</evidence>
<name>A0ABQ0DWZ6_9EUKA</name>
<evidence type="ECO:0000256" key="1">
    <source>
        <dbReference type="SAM" id="Coils"/>
    </source>
</evidence>
<dbReference type="EMBL" id="BAAFRS010000337">
    <property type="protein sequence ID" value="GAB1227383.1"/>
    <property type="molecule type" value="Genomic_DNA"/>
</dbReference>
<proteinExistence type="predicted"/>
<comment type="caution">
    <text evidence="2">The sequence shown here is derived from an EMBL/GenBank/DDBJ whole genome shotgun (WGS) entry which is preliminary data.</text>
</comment>
<protein>
    <recommendedName>
        <fullName evidence="4">UBR-type domain-containing protein</fullName>
    </recommendedName>
</protein>
<feature type="coiled-coil region" evidence="1">
    <location>
        <begin position="187"/>
        <end position="258"/>
    </location>
</feature>
<organism evidence="2 3">
    <name type="scientific">Entamoeba nuttalli</name>
    <dbReference type="NCBI Taxonomy" id="412467"/>
    <lineage>
        <taxon>Eukaryota</taxon>
        <taxon>Amoebozoa</taxon>
        <taxon>Evosea</taxon>
        <taxon>Archamoebae</taxon>
        <taxon>Mastigamoebida</taxon>
        <taxon>Entamoebidae</taxon>
        <taxon>Entamoeba</taxon>
    </lineage>
</organism>
<dbReference type="Proteomes" id="UP001628156">
    <property type="component" value="Unassembled WGS sequence"/>
</dbReference>
<keyword evidence="3" id="KW-1185">Reference proteome</keyword>
<evidence type="ECO:0000313" key="3">
    <source>
        <dbReference type="Proteomes" id="UP001628156"/>
    </source>
</evidence>
<gene>
    <name evidence="2" type="ORF">ENUP19_0337G0022</name>
</gene>
<keyword evidence="1" id="KW-0175">Coiled coil</keyword>
<sequence>MDELYQIALKKSKGKVLNDEEQLMVKEMVKETLKPVNVTTQFDHFIFTNEKLKKSYLQNLPAPHCCRFLTDSYYICSCTEKILFICESCNERMSMDNHYNHTKGKGNINMICQCGIEHKLKVSETPTLLTGSSPVLILPTHDESINNKSTKIEKDSTILLVGEDSVEINKSQIILTENKKKKKGNGFNTLEQRIEKDEQKLKTLHRSQQKKEGIQILFSKESAKEKLESFKAFKEKIDEEEKRNKNEFKERKQKLKDLLPSKYSKEIKELPTQSNKGYCCMHGIDNNFGIKITEEMEHKINNFIIEIMDCLIENNMNECHPLLEYINSLMEIPIINESITIFVTTTPIMFKNGLLQRFFSYFSSGTNVISFFCDKYCEMIIKNEEETEHLLYQFLIELGPVILNSFTNSIIISLLPSGIKYELLTKIRKGVIGYEESLNSFQINTIVVKGVLEIFKLRRNQITVLLNSKESITQYYSIIFNSITNVYKALEECFEYSNMYFLCEVVMNNSEIFGTFVELLYSCSYSINFNTMNPFSYIIQLRLKLFEVLRYIFKSLTCYLNLFRIYIKHYRIIKTYVDLVLKKHLQTDTLEFDGGIILFRLYSLIIRMLFIQKSSKSITYKLLSGYFKLQHYSLGDFTQRRLINLNNNDINDFEEQTPMHIDIRWLFTDSYFQKTTLLDSEKKKLSKTSLIFAQGILHSYLSMLKSIKNWDQFFLKQKKQKIFLPIQYLLIYSFDPLFGKSLDTFFLQLVYSQYNFIQDMDLIQKQNIHQLFGLDYEMMLIFNMINENNYEPLNDPTIKYLTCIVMIYIDISYVRYNIVNEQDVSLLQQLNPSLNNYCWFQNGSVVFNMNASLPIIKLSPTVFNQIPYFNRYIPMIYQEDYQRIWVQLFNESYKGFKDSYSILSSPLIKFPYIIDSTKNLIFSLIAKIDTEWKINIESTKELLLFIRIQWIFIHLCNCKNPYEPNKILLLLTIIEKIINFQSHLLNSKNISISLSDSMEINQQKIFDLRCLNENKLINVYIIESLLNIFQYLKESIPSINS</sequence>
<evidence type="ECO:0008006" key="4">
    <source>
        <dbReference type="Google" id="ProtNLM"/>
    </source>
</evidence>
<accession>A0ABQ0DWZ6</accession>
<reference evidence="2 3" key="1">
    <citation type="journal article" date="2019" name="PLoS Negl. Trop. Dis.">
        <title>Whole genome sequencing of Entamoeba nuttalli reveals mammalian host-related molecular signatures and a novel octapeptide-repeat surface protein.</title>
        <authorList>
            <person name="Tanaka M."/>
            <person name="Makiuchi T."/>
            <person name="Komiyama T."/>
            <person name="Shiina T."/>
            <person name="Osaki K."/>
            <person name="Tachibana H."/>
        </authorList>
    </citation>
    <scope>NUCLEOTIDE SEQUENCE [LARGE SCALE GENOMIC DNA]</scope>
    <source>
        <strain evidence="2 3">P19-061405</strain>
    </source>
</reference>